<keyword evidence="4" id="KW-1185">Reference proteome</keyword>
<evidence type="ECO:0000313" key="3">
    <source>
        <dbReference type="EMBL" id="SCY89774.1"/>
    </source>
</evidence>
<dbReference type="Pfam" id="PF01464">
    <property type="entry name" value="SLT"/>
    <property type="match status" value="1"/>
</dbReference>
<feature type="domain" description="SLH" evidence="2">
    <location>
        <begin position="212"/>
        <end position="275"/>
    </location>
</feature>
<dbReference type="Proteomes" id="UP000198636">
    <property type="component" value="Unassembled WGS sequence"/>
</dbReference>
<accession>A0A1G5JNQ0</accession>
<dbReference type="InterPro" id="IPR008258">
    <property type="entry name" value="Transglycosylase_SLT_dom_1"/>
</dbReference>
<dbReference type="EMBL" id="FMUS01000020">
    <property type="protein sequence ID" value="SCY89774.1"/>
    <property type="molecule type" value="Genomic_DNA"/>
</dbReference>
<dbReference type="AlphaFoldDB" id="A0A1G5JNQ0"/>
<dbReference type="Pfam" id="PF00395">
    <property type="entry name" value="SLH"/>
    <property type="match status" value="3"/>
</dbReference>
<evidence type="ECO:0000256" key="1">
    <source>
        <dbReference type="ARBA" id="ARBA00022737"/>
    </source>
</evidence>
<dbReference type="InterPro" id="IPR023346">
    <property type="entry name" value="Lysozyme-like_dom_sf"/>
</dbReference>
<evidence type="ECO:0000313" key="4">
    <source>
        <dbReference type="Proteomes" id="UP000198636"/>
    </source>
</evidence>
<dbReference type="InterPro" id="IPR001119">
    <property type="entry name" value="SLH_dom"/>
</dbReference>
<dbReference type="Gene3D" id="1.10.530.10">
    <property type="match status" value="1"/>
</dbReference>
<organism evidence="3 4">
    <name type="scientific">Alkaliphilus peptidifermentans DSM 18978</name>
    <dbReference type="NCBI Taxonomy" id="1120976"/>
    <lineage>
        <taxon>Bacteria</taxon>
        <taxon>Bacillati</taxon>
        <taxon>Bacillota</taxon>
        <taxon>Clostridia</taxon>
        <taxon>Peptostreptococcales</taxon>
        <taxon>Natronincolaceae</taxon>
        <taxon>Alkaliphilus</taxon>
    </lineage>
</organism>
<reference evidence="3 4" key="1">
    <citation type="submission" date="2016-10" db="EMBL/GenBank/DDBJ databases">
        <authorList>
            <person name="de Groot N.N."/>
        </authorList>
    </citation>
    <scope>NUCLEOTIDE SEQUENCE [LARGE SCALE GENOMIC DNA]</scope>
    <source>
        <strain evidence="3 4">DSM 18978</strain>
    </source>
</reference>
<sequence>MRKRRGKIAFILICILLISIQITQSFGEGNNLSYEEIEEIIEEVAKEKNIPSVILKAIAWKESRYQQFDSNGQPFVSAGNTGIMQINRVHKHLDQDKLRNDIRYNIEAGADVLLGRWYSTGRIYPTIGDMDPNILENWYFALWGYNGWVARNNPNVSGDKAYQEQIFQLIRDKYDQSITSIDASLLPSSGLPKGSLKIPTPEIHHFGDLNDEPDVIFKDIIDHPKREYIEALYEMGIVSGVGHNMFQPDSFITMEQVAKILIDGLGLELVEETAIVEDWDNMSEWAKDYITTAYQHDIILADQDNNVNPKVTITREEAIIMLFNGLGIKINEEEPLIIPIKFKDSTQIRTEALRPIAFFIATEVLMDEENKEFRPKDYITRGELSELVYKVIQSRK</sequence>
<dbReference type="STRING" id="1120976.SAMN03080606_02950"/>
<feature type="domain" description="SLH" evidence="2">
    <location>
        <begin position="277"/>
        <end position="336"/>
    </location>
</feature>
<proteinExistence type="predicted"/>
<name>A0A1G5JNQ0_9FIRM</name>
<protein>
    <submittedName>
        <fullName evidence="3">S-layer homology domain-containing protein</fullName>
    </submittedName>
</protein>
<dbReference type="SUPFAM" id="SSF53955">
    <property type="entry name" value="Lysozyme-like"/>
    <property type="match status" value="1"/>
</dbReference>
<dbReference type="PROSITE" id="PS51272">
    <property type="entry name" value="SLH"/>
    <property type="match status" value="2"/>
</dbReference>
<evidence type="ECO:0000259" key="2">
    <source>
        <dbReference type="PROSITE" id="PS51272"/>
    </source>
</evidence>
<dbReference type="OrthoDB" id="9813450at2"/>
<gene>
    <name evidence="3" type="ORF">SAMN03080606_02950</name>
</gene>
<dbReference type="RefSeq" id="WP_091545158.1">
    <property type="nucleotide sequence ID" value="NZ_FMUS01000020.1"/>
</dbReference>
<keyword evidence="1" id="KW-0677">Repeat</keyword>